<accession>A0A179T1N1</accession>
<evidence type="ECO:0000313" key="3">
    <source>
        <dbReference type="Proteomes" id="UP000078534"/>
    </source>
</evidence>
<organism evidence="2 3">
    <name type="scientific">Metabacillus litoralis</name>
    <dbReference type="NCBI Taxonomy" id="152268"/>
    <lineage>
        <taxon>Bacteria</taxon>
        <taxon>Bacillati</taxon>
        <taxon>Bacillota</taxon>
        <taxon>Bacilli</taxon>
        <taxon>Bacillales</taxon>
        <taxon>Bacillaceae</taxon>
        <taxon>Metabacillus</taxon>
    </lineage>
</organism>
<dbReference type="AlphaFoldDB" id="A0A179T1N1"/>
<evidence type="ECO:0000313" key="2">
    <source>
        <dbReference type="EMBL" id="OAS87815.1"/>
    </source>
</evidence>
<comment type="caution">
    <text evidence="2">The sequence shown here is derived from an EMBL/GenBank/DDBJ whole genome shotgun (WGS) entry which is preliminary data.</text>
</comment>
<keyword evidence="1" id="KW-0812">Transmembrane</keyword>
<protein>
    <submittedName>
        <fullName evidence="2">Uncharacterized protein</fullName>
    </submittedName>
</protein>
<dbReference type="Proteomes" id="UP000078534">
    <property type="component" value="Unassembled WGS sequence"/>
</dbReference>
<evidence type="ECO:0000256" key="1">
    <source>
        <dbReference type="SAM" id="Phobius"/>
    </source>
</evidence>
<keyword evidence="3" id="KW-1185">Reference proteome</keyword>
<sequence length="130" mass="15615">MNYIFLFMLIFAISVFLIMFASIWFMNFFSRKYIGEKHMVLEELTKGEVPKLWSKRFKEKSNKLQKKGDQQEKISILQKEENETHLKKLSNIVKYIQKTKLIEDEETRSIILADLEKTRKKWEEGKYNGA</sequence>
<dbReference type="STRING" id="152268.A6K24_18945"/>
<reference evidence="3" key="1">
    <citation type="submission" date="2016-04" db="EMBL/GenBank/DDBJ databases">
        <authorList>
            <person name="Lyu Z."/>
            <person name="Lyu W."/>
        </authorList>
    </citation>
    <scope>NUCLEOTIDE SEQUENCE [LARGE SCALE GENOMIC DNA]</scope>
    <source>
        <strain evidence="3">C44</strain>
    </source>
</reference>
<name>A0A179T1N1_9BACI</name>
<keyword evidence="1" id="KW-1133">Transmembrane helix</keyword>
<gene>
    <name evidence="2" type="ORF">A6K24_18945</name>
</gene>
<keyword evidence="1" id="KW-0472">Membrane</keyword>
<dbReference type="EMBL" id="LWSG01000007">
    <property type="protein sequence ID" value="OAS87815.1"/>
    <property type="molecule type" value="Genomic_DNA"/>
</dbReference>
<proteinExistence type="predicted"/>
<feature type="transmembrane region" description="Helical" evidence="1">
    <location>
        <begin position="6"/>
        <end position="29"/>
    </location>
</feature>